<evidence type="ECO:0000313" key="3">
    <source>
        <dbReference type="EMBL" id="CAF9937320.1"/>
    </source>
</evidence>
<dbReference type="AlphaFoldDB" id="A0A8H3G7L1"/>
<feature type="compositionally biased region" description="Polar residues" evidence="2">
    <location>
        <begin position="257"/>
        <end position="267"/>
    </location>
</feature>
<evidence type="ECO:0000256" key="1">
    <source>
        <dbReference type="SAM" id="Coils"/>
    </source>
</evidence>
<evidence type="ECO:0000313" key="4">
    <source>
        <dbReference type="Proteomes" id="UP000664534"/>
    </source>
</evidence>
<accession>A0A8H3G7L1</accession>
<reference evidence="3" key="1">
    <citation type="submission" date="2021-03" db="EMBL/GenBank/DDBJ databases">
        <authorList>
            <person name="Tagirdzhanova G."/>
        </authorList>
    </citation>
    <scope>NUCLEOTIDE SEQUENCE</scope>
</reference>
<keyword evidence="1" id="KW-0175">Coiled coil</keyword>
<organism evidence="3 4">
    <name type="scientific">Imshaugia aleurites</name>
    <dbReference type="NCBI Taxonomy" id="172621"/>
    <lineage>
        <taxon>Eukaryota</taxon>
        <taxon>Fungi</taxon>
        <taxon>Dikarya</taxon>
        <taxon>Ascomycota</taxon>
        <taxon>Pezizomycotina</taxon>
        <taxon>Lecanoromycetes</taxon>
        <taxon>OSLEUM clade</taxon>
        <taxon>Lecanoromycetidae</taxon>
        <taxon>Lecanorales</taxon>
        <taxon>Lecanorineae</taxon>
        <taxon>Parmeliaceae</taxon>
        <taxon>Imshaugia</taxon>
    </lineage>
</organism>
<dbReference type="Proteomes" id="UP000664534">
    <property type="component" value="Unassembled WGS sequence"/>
</dbReference>
<sequence length="522" mass="58660">MFSGISGMHTRVTHYLFKKTIALLETWKGRPPLQISGDIESGLLDATQSSPNEDNFQHSPDRERSNSTPPNLGNGNVCPQGTSPTPTGPIELNSNQPPQFTEGPARFVVVNDGSRDCLALLVTETFLAKSRNIYEDSHHLTGKQGPLQQVRRDARNAEASVNLVRDSMDVAEEQADELGELAQKRESELVEARQRKNEIEKGAKLLESSIAASREYTQWVLETAMAEANLLEPHRPLTPFTAAETEDDENADDVYNQPHNSNASSANEDQHAVQDTEVPRYQPVASAIDAEAPTSSDEVPADEDSVRQTAWEDYNEKLETYHQVQALFDDRHQAYERNLAKFQNGVRTGIYNMSRSEFDQNRVLHGQKLTRALIEAEEAFDAAKAYAQAVDATGSDYEQMNHYGDYEESMPESQIALYNSSKDFSSICDWMASISEPCDPNGFEPVEVDDWGAKEVDQTDSISQIDFEEYRKPIDRWQYECALARGDGAEDYYLEPVNIEFLERRHSISLCRSDVGQWESLT</sequence>
<protein>
    <submittedName>
        <fullName evidence="3">Uncharacterized protein</fullName>
    </submittedName>
</protein>
<dbReference type="EMBL" id="CAJPDT010000098">
    <property type="protein sequence ID" value="CAF9937320.1"/>
    <property type="molecule type" value="Genomic_DNA"/>
</dbReference>
<comment type="caution">
    <text evidence="3">The sequence shown here is derived from an EMBL/GenBank/DDBJ whole genome shotgun (WGS) entry which is preliminary data.</text>
</comment>
<evidence type="ECO:0000256" key="2">
    <source>
        <dbReference type="SAM" id="MobiDB-lite"/>
    </source>
</evidence>
<feature type="region of interest" description="Disordered" evidence="2">
    <location>
        <begin position="43"/>
        <end position="98"/>
    </location>
</feature>
<dbReference type="OrthoDB" id="5391053at2759"/>
<gene>
    <name evidence="3" type="ORF">IMSHALPRED_011101</name>
</gene>
<proteinExistence type="predicted"/>
<feature type="compositionally biased region" description="Basic and acidic residues" evidence="2">
    <location>
        <begin position="55"/>
        <end position="65"/>
    </location>
</feature>
<name>A0A8H3G7L1_9LECA</name>
<feature type="region of interest" description="Disordered" evidence="2">
    <location>
        <begin position="245"/>
        <end position="274"/>
    </location>
</feature>
<keyword evidence="4" id="KW-1185">Reference proteome</keyword>
<feature type="compositionally biased region" description="Polar residues" evidence="2">
    <location>
        <begin position="66"/>
        <end position="85"/>
    </location>
</feature>
<feature type="coiled-coil region" evidence="1">
    <location>
        <begin position="154"/>
        <end position="209"/>
    </location>
</feature>